<dbReference type="AlphaFoldDB" id="A0A9N9BZV1"/>
<accession>A0A9N9BZV1</accession>
<feature type="non-terminal residue" evidence="1">
    <location>
        <position position="69"/>
    </location>
</feature>
<dbReference type="Proteomes" id="UP000789396">
    <property type="component" value="Unassembled WGS sequence"/>
</dbReference>
<gene>
    <name evidence="1" type="ORF">RFULGI_LOCUS6070</name>
</gene>
<name>A0A9N9BZV1_9GLOM</name>
<reference evidence="1" key="1">
    <citation type="submission" date="2021-06" db="EMBL/GenBank/DDBJ databases">
        <authorList>
            <person name="Kallberg Y."/>
            <person name="Tangrot J."/>
            <person name="Rosling A."/>
        </authorList>
    </citation>
    <scope>NUCLEOTIDE SEQUENCE</scope>
    <source>
        <strain evidence="1">IN212</strain>
    </source>
</reference>
<evidence type="ECO:0000313" key="2">
    <source>
        <dbReference type="Proteomes" id="UP000789396"/>
    </source>
</evidence>
<organism evidence="1 2">
    <name type="scientific">Racocetra fulgida</name>
    <dbReference type="NCBI Taxonomy" id="60492"/>
    <lineage>
        <taxon>Eukaryota</taxon>
        <taxon>Fungi</taxon>
        <taxon>Fungi incertae sedis</taxon>
        <taxon>Mucoromycota</taxon>
        <taxon>Glomeromycotina</taxon>
        <taxon>Glomeromycetes</taxon>
        <taxon>Diversisporales</taxon>
        <taxon>Gigasporaceae</taxon>
        <taxon>Racocetra</taxon>
    </lineage>
</organism>
<sequence>MLENLNNESSQHEQKVIVDLLVTKRREHPPTKRLKGSSKNLNYRGLVCNYTIDPQDSNLRKYLSQILIQ</sequence>
<dbReference type="EMBL" id="CAJVPZ010007467">
    <property type="protein sequence ID" value="CAG8586682.1"/>
    <property type="molecule type" value="Genomic_DNA"/>
</dbReference>
<proteinExistence type="predicted"/>
<comment type="caution">
    <text evidence="1">The sequence shown here is derived from an EMBL/GenBank/DDBJ whole genome shotgun (WGS) entry which is preliminary data.</text>
</comment>
<keyword evidence="2" id="KW-1185">Reference proteome</keyword>
<protein>
    <submittedName>
        <fullName evidence="1">365_t:CDS:1</fullName>
    </submittedName>
</protein>
<evidence type="ECO:0000313" key="1">
    <source>
        <dbReference type="EMBL" id="CAG8586682.1"/>
    </source>
</evidence>